<comment type="caution">
    <text evidence="2">The sequence shown here is derived from an EMBL/GenBank/DDBJ whole genome shotgun (WGS) entry which is preliminary data.</text>
</comment>
<proteinExistence type="predicted"/>
<evidence type="ECO:0000313" key="2">
    <source>
        <dbReference type="EMBL" id="CAB3405829.1"/>
    </source>
</evidence>
<evidence type="ECO:0000256" key="1">
    <source>
        <dbReference type="SAM" id="SignalP"/>
    </source>
</evidence>
<dbReference type="AlphaFoldDB" id="A0A8S1EZ40"/>
<accession>A0A8S1EZ40</accession>
<evidence type="ECO:0000313" key="3">
    <source>
        <dbReference type="Proteomes" id="UP000494206"/>
    </source>
</evidence>
<feature type="signal peptide" evidence="1">
    <location>
        <begin position="1"/>
        <end position="19"/>
    </location>
</feature>
<organism evidence="2 3">
    <name type="scientific">Caenorhabditis bovis</name>
    <dbReference type="NCBI Taxonomy" id="2654633"/>
    <lineage>
        <taxon>Eukaryota</taxon>
        <taxon>Metazoa</taxon>
        <taxon>Ecdysozoa</taxon>
        <taxon>Nematoda</taxon>
        <taxon>Chromadorea</taxon>
        <taxon>Rhabditida</taxon>
        <taxon>Rhabditina</taxon>
        <taxon>Rhabditomorpha</taxon>
        <taxon>Rhabditoidea</taxon>
        <taxon>Rhabditidae</taxon>
        <taxon>Peloderinae</taxon>
        <taxon>Caenorhabditis</taxon>
    </lineage>
</organism>
<keyword evidence="3" id="KW-1185">Reference proteome</keyword>
<sequence length="171" mass="20373">MMKLYVFFFVALLIETCSCHDPLVYNVSRIVLKTMSKNLMNGKFTQYFNMFHPNFTFSWCHNKGQIDEFKKFINAHFKAPLHIKTRVNKTNNLPNNTIRFGYTEAYLLNDYATIHIADGIMDLILNENTLQYKIKRLIQKCPTKIEESRLKNESVNFRRSMLREIKHLLRK</sequence>
<keyword evidence="1" id="KW-0732">Signal</keyword>
<name>A0A8S1EZ40_9PELO</name>
<protein>
    <submittedName>
        <fullName evidence="2">Uncharacterized protein</fullName>
    </submittedName>
</protein>
<gene>
    <name evidence="2" type="ORF">CBOVIS_LOCUS7977</name>
</gene>
<reference evidence="2 3" key="1">
    <citation type="submission" date="2020-04" db="EMBL/GenBank/DDBJ databases">
        <authorList>
            <person name="Laetsch R D."/>
            <person name="Stevens L."/>
            <person name="Kumar S."/>
            <person name="Blaxter L. M."/>
        </authorList>
    </citation>
    <scope>NUCLEOTIDE SEQUENCE [LARGE SCALE GENOMIC DNA]</scope>
</reference>
<feature type="chain" id="PRO_5035877159" evidence="1">
    <location>
        <begin position="20"/>
        <end position="171"/>
    </location>
</feature>
<dbReference type="EMBL" id="CADEPM010000005">
    <property type="protein sequence ID" value="CAB3405829.1"/>
    <property type="molecule type" value="Genomic_DNA"/>
</dbReference>
<dbReference type="Proteomes" id="UP000494206">
    <property type="component" value="Unassembled WGS sequence"/>
</dbReference>